<reference evidence="1" key="2">
    <citation type="submission" date="2020-09" db="EMBL/GenBank/DDBJ databases">
        <authorList>
            <person name="Sun Q."/>
            <person name="Ohkuma M."/>
        </authorList>
    </citation>
    <scope>NUCLEOTIDE SEQUENCE</scope>
    <source>
        <strain evidence="1">JCM 3035</strain>
    </source>
</reference>
<accession>A0A917RGX8</accession>
<dbReference type="EMBL" id="BMPQ01000035">
    <property type="protein sequence ID" value="GGL07685.1"/>
    <property type="molecule type" value="Genomic_DNA"/>
</dbReference>
<protein>
    <submittedName>
        <fullName evidence="1">Uncharacterized protein</fullName>
    </submittedName>
</protein>
<proteinExistence type="predicted"/>
<evidence type="ECO:0000313" key="2">
    <source>
        <dbReference type="Proteomes" id="UP000637788"/>
    </source>
</evidence>
<comment type="caution">
    <text evidence="1">The sequence shown here is derived from an EMBL/GenBank/DDBJ whole genome shotgun (WGS) entry which is preliminary data.</text>
</comment>
<reference evidence="1" key="1">
    <citation type="journal article" date="2014" name="Int. J. Syst. Evol. Microbiol.">
        <title>Complete genome sequence of Corynebacterium casei LMG S-19264T (=DSM 44701T), isolated from a smear-ripened cheese.</title>
        <authorList>
            <consortium name="US DOE Joint Genome Institute (JGI-PGF)"/>
            <person name="Walter F."/>
            <person name="Albersmeier A."/>
            <person name="Kalinowski J."/>
            <person name="Ruckert C."/>
        </authorList>
    </citation>
    <scope>NUCLEOTIDE SEQUENCE</scope>
    <source>
        <strain evidence="1">JCM 3035</strain>
    </source>
</reference>
<dbReference type="AlphaFoldDB" id="A0A917RGX8"/>
<dbReference type="RefSeq" id="WP_189326690.1">
    <property type="nucleotide sequence ID" value="NZ_BMPQ01000035.1"/>
</dbReference>
<sequence length="181" mass="19862">MSSPCDPKYAPVGDIGAALMMIDSRLKAVYDSKTETDPEQQQMVDQFAATLGPTGLDELLDGTGTLIYMFMQWLRKACEDADEDVIEYSVSALVATMRMMPKTFRPEVIPTMAGLLIAAGIGLSPNLWRAQYGPWTDAEMNPLEATAVLLAEHINRITGDHDFATRLITEALSRSDQTDEG</sequence>
<gene>
    <name evidence="1" type="ORF">GCM10010094_80490</name>
</gene>
<evidence type="ECO:0000313" key="1">
    <source>
        <dbReference type="EMBL" id="GGL07685.1"/>
    </source>
</evidence>
<keyword evidence="2" id="KW-1185">Reference proteome</keyword>
<organism evidence="1 2">
    <name type="scientific">Streptomyces flaveus</name>
    <dbReference type="NCBI Taxonomy" id="66370"/>
    <lineage>
        <taxon>Bacteria</taxon>
        <taxon>Bacillati</taxon>
        <taxon>Actinomycetota</taxon>
        <taxon>Actinomycetes</taxon>
        <taxon>Kitasatosporales</taxon>
        <taxon>Streptomycetaceae</taxon>
        <taxon>Streptomyces</taxon>
        <taxon>Streptomyces aurantiacus group</taxon>
    </lineage>
</organism>
<dbReference type="Proteomes" id="UP000637788">
    <property type="component" value="Unassembled WGS sequence"/>
</dbReference>
<name>A0A917RGX8_9ACTN</name>